<evidence type="ECO:0000256" key="1">
    <source>
        <dbReference type="SAM" id="Phobius"/>
    </source>
</evidence>
<protein>
    <recommendedName>
        <fullName evidence="2">Mce/MlaD domain-containing protein</fullName>
    </recommendedName>
</protein>
<accession>A0A077EQ86</accession>
<evidence type="ECO:0000313" key="4">
    <source>
        <dbReference type="Proteomes" id="UP000028933"/>
    </source>
</evidence>
<name>A0A077EQ86_9FLAO</name>
<dbReference type="PANTHER" id="PTHR33371">
    <property type="entry name" value="INTERMEMBRANE PHOSPHOLIPID TRANSPORT SYSTEM BINDING PROTEIN MLAD-RELATED"/>
    <property type="match status" value="1"/>
</dbReference>
<reference evidence="3" key="2">
    <citation type="journal article" date="2015" name="Genome Biol. Evol.">
        <title>Complete Genome Sequence and Transcriptomic Analysis of the Novel Pathogen Elizabethkingia anophelis in Response to Oxidative Stress.</title>
        <authorList>
            <person name="Li Y."/>
            <person name="Liu Y."/>
            <person name="Chew S.C."/>
            <person name="Tay M."/>
            <person name="Salido M.M."/>
            <person name="Teo J."/>
            <person name="Lauro F.M."/>
            <person name="Givskov M."/>
            <person name="Yang L."/>
        </authorList>
    </citation>
    <scope>NUCLEOTIDE SEQUENCE</scope>
    <source>
        <strain evidence="3">NUHP1</strain>
    </source>
</reference>
<keyword evidence="1" id="KW-0472">Membrane</keyword>
<gene>
    <name evidence="3" type="ORF">BD94_3885</name>
</gene>
<dbReference type="HOGENOM" id="CLU_054524_1_0_10"/>
<dbReference type="Proteomes" id="UP000028933">
    <property type="component" value="Chromosome"/>
</dbReference>
<dbReference type="AlphaFoldDB" id="A0A077EQ86"/>
<reference evidence="3" key="1">
    <citation type="journal article" date="2013" name="Lancet">
        <title>First case of E anophelis outbreak in an intensive-care unit.</title>
        <authorList>
            <person name="Teo J."/>
            <person name="Tan S.Y."/>
            <person name="Tay M."/>
            <person name="Ding Y."/>
            <person name="Kjelleberg S."/>
            <person name="Givskov M."/>
            <person name="Lin R.T."/>
            <person name="Yang L."/>
        </authorList>
    </citation>
    <scope>NUCLEOTIDE SEQUENCE [LARGE SCALE GENOMIC DNA]</scope>
    <source>
        <strain evidence="3">NUHP1</strain>
    </source>
</reference>
<dbReference type="InterPro" id="IPR003399">
    <property type="entry name" value="Mce/MlaD"/>
</dbReference>
<dbReference type="KEGG" id="eao:BD94_3885"/>
<dbReference type="Pfam" id="PF02470">
    <property type="entry name" value="MlaD"/>
    <property type="match status" value="1"/>
</dbReference>
<evidence type="ECO:0000259" key="2">
    <source>
        <dbReference type="Pfam" id="PF02470"/>
    </source>
</evidence>
<dbReference type="InterPro" id="IPR052336">
    <property type="entry name" value="MlaD_Phospholipid_Transporter"/>
</dbReference>
<proteinExistence type="predicted"/>
<keyword evidence="1" id="KW-0812">Transmembrane</keyword>
<dbReference type="RefSeq" id="WP_024563953.1">
    <property type="nucleotide sequence ID" value="NZ_CP007547.1"/>
</dbReference>
<dbReference type="STRING" id="1338011.BD94_3885"/>
<sequence length="315" mass="34496">MKISKEVKAGLIAILAIVGFVILFQFMKGKSLFSTDDSYYVKYDNVEGLAKSSPVSINGLKVGQVTEIKPMTQNNGHIYFVVKISVNNDFVFSKNSSVEIFEPGLMSGKEIRVNLAYNQPYAKNGDTLKGAFKQSMMNSLSSQVGPVKDKLTSVLSRLDSAVASTNKIMDDENRREIKLLLRNLNGTVESFRITSQQTNKLLAGSEGRLNNVLDNANKTMITANNTVDKYGKVAESINTKQLNDAVAKLSETSDQLNRVIAGIESGKGSLGKLTKDEELYNNLNKSAASLNALMEDLKANPKRYINISVFGKSAK</sequence>
<dbReference type="PANTHER" id="PTHR33371:SF4">
    <property type="entry name" value="INTERMEMBRANE PHOSPHOLIPID TRANSPORT SYSTEM BINDING PROTEIN MLAD"/>
    <property type="match status" value="1"/>
</dbReference>
<organism evidence="3 4">
    <name type="scientific">Elizabethkingia anophelis NUHP1</name>
    <dbReference type="NCBI Taxonomy" id="1338011"/>
    <lineage>
        <taxon>Bacteria</taxon>
        <taxon>Pseudomonadati</taxon>
        <taxon>Bacteroidota</taxon>
        <taxon>Flavobacteriia</taxon>
        <taxon>Flavobacteriales</taxon>
        <taxon>Weeksellaceae</taxon>
        <taxon>Elizabethkingia</taxon>
    </lineage>
</organism>
<dbReference type="eggNOG" id="COG1463">
    <property type="taxonomic scope" value="Bacteria"/>
</dbReference>
<dbReference type="EMBL" id="CP007547">
    <property type="protein sequence ID" value="AIL47660.1"/>
    <property type="molecule type" value="Genomic_DNA"/>
</dbReference>
<keyword evidence="1" id="KW-1133">Transmembrane helix</keyword>
<feature type="transmembrane region" description="Helical" evidence="1">
    <location>
        <begin position="7"/>
        <end position="27"/>
    </location>
</feature>
<evidence type="ECO:0000313" key="3">
    <source>
        <dbReference type="EMBL" id="AIL47660.1"/>
    </source>
</evidence>
<feature type="domain" description="Mce/MlaD" evidence="2">
    <location>
        <begin position="38"/>
        <end position="113"/>
    </location>
</feature>